<dbReference type="EMBL" id="LC416766">
    <property type="protein sequence ID" value="BBF95000.1"/>
    <property type="molecule type" value="mRNA"/>
</dbReference>
<keyword evidence="3" id="KW-0964">Secreted</keyword>
<comment type="subcellular location">
    <subcellularLocation>
        <location evidence="1">Secreted</location>
    </subcellularLocation>
</comment>
<evidence type="ECO:0000259" key="7">
    <source>
        <dbReference type="SMART" id="SM00737"/>
    </source>
</evidence>
<protein>
    <submittedName>
        <fullName evidence="8">NPC intracellular cholesterol transporter 2</fullName>
    </submittedName>
</protein>
<feature type="domain" description="MD-2-related lipid-recognition" evidence="7">
    <location>
        <begin position="24"/>
        <end position="155"/>
    </location>
</feature>
<dbReference type="Pfam" id="PF02221">
    <property type="entry name" value="E1_DerP2_DerF2"/>
    <property type="match status" value="1"/>
</dbReference>
<accession>A0A499U961</accession>
<proteinExistence type="evidence at transcript level"/>
<dbReference type="PANTHER" id="PTHR11306:SF68">
    <property type="entry name" value="NPC INTRACELLULAR CHOLESTEROL TRANSPORTER 2"/>
    <property type="match status" value="1"/>
</dbReference>
<keyword evidence="4 6" id="KW-0732">Signal</keyword>
<dbReference type="GO" id="GO:0005576">
    <property type="term" value="C:extracellular region"/>
    <property type="evidence" value="ECO:0007669"/>
    <property type="project" value="UniProtKB-SubCell"/>
</dbReference>
<reference evidence="8" key="1">
    <citation type="journal article" date="2019" name="Elife">
        <title>Molecular basis of wax-based color change and UV reflection in dragonflies.</title>
        <authorList>
            <person name="Futahashi R."/>
            <person name="Yamahama Y."/>
            <person name="Kawaguchi M."/>
            <person name="Mori N."/>
            <person name="Ishii D."/>
            <person name="Okude G."/>
            <person name="Hirai Y."/>
            <person name="Kawahara-Miki R."/>
            <person name="Yoshitake K."/>
            <person name="Yajima S."/>
            <person name="Hariyama T."/>
            <person name="Fukatsu T."/>
        </authorList>
    </citation>
    <scope>NUCLEOTIDE SEQUENCE</scope>
</reference>
<dbReference type="Gene3D" id="2.60.40.770">
    <property type="match status" value="1"/>
</dbReference>
<evidence type="ECO:0000256" key="6">
    <source>
        <dbReference type="SAM" id="SignalP"/>
    </source>
</evidence>
<feature type="chain" id="PRO_5020024184" evidence="6">
    <location>
        <begin position="22"/>
        <end position="158"/>
    </location>
</feature>
<dbReference type="CDD" id="cd00916">
    <property type="entry name" value="Npc2_like"/>
    <property type="match status" value="1"/>
</dbReference>
<sequence>MNKAVFFLLAIAASLFVLSEATRVQSCSGERGLKESDSIVISGCNNPPCKLKKKTKINVEFKFVPDSDVSKLENSVFAYVLGLPVPFVGVDSTSACDNIHEEESGKSGCPLKAGTKYTYKNSFDVLEVYPKIRTTVQWALREPNGKDHVCFKVDSRIV</sequence>
<evidence type="ECO:0000256" key="3">
    <source>
        <dbReference type="ARBA" id="ARBA00022525"/>
    </source>
</evidence>
<evidence type="ECO:0000256" key="2">
    <source>
        <dbReference type="ARBA" id="ARBA00006370"/>
    </source>
</evidence>
<dbReference type="FunFam" id="2.60.40.770:FF:000001">
    <property type="entry name" value="NPC intracellular cholesterol transporter 2"/>
    <property type="match status" value="1"/>
</dbReference>
<dbReference type="GO" id="GO:0032934">
    <property type="term" value="F:sterol binding"/>
    <property type="evidence" value="ECO:0007669"/>
    <property type="project" value="InterPro"/>
</dbReference>
<dbReference type="InterPro" id="IPR039670">
    <property type="entry name" value="NPC2-like"/>
</dbReference>
<name>A0A499U961_9ODON</name>
<gene>
    <name evidence="8" type="primary">NPC2</name>
</gene>
<dbReference type="PANTHER" id="PTHR11306">
    <property type="entry name" value="NIEMANN PICK TYPE C2 PROTEIN NPC2-RELATED"/>
    <property type="match status" value="1"/>
</dbReference>
<evidence type="ECO:0000313" key="8">
    <source>
        <dbReference type="EMBL" id="BBF95000.1"/>
    </source>
</evidence>
<dbReference type="SUPFAM" id="SSF81296">
    <property type="entry name" value="E set domains"/>
    <property type="match status" value="1"/>
</dbReference>
<evidence type="ECO:0000256" key="4">
    <source>
        <dbReference type="ARBA" id="ARBA00022729"/>
    </source>
</evidence>
<dbReference type="InterPro" id="IPR014756">
    <property type="entry name" value="Ig_E-set"/>
</dbReference>
<feature type="signal peptide" evidence="6">
    <location>
        <begin position="1"/>
        <end position="21"/>
    </location>
</feature>
<keyword evidence="5" id="KW-1015">Disulfide bond</keyword>
<comment type="similarity">
    <text evidence="2">Belongs to the NPC2 family.</text>
</comment>
<organism evidence="8">
    <name type="scientific">Orthetrum albistylum</name>
    <dbReference type="NCBI Taxonomy" id="254766"/>
    <lineage>
        <taxon>Eukaryota</taxon>
        <taxon>Metazoa</taxon>
        <taxon>Ecdysozoa</taxon>
        <taxon>Arthropoda</taxon>
        <taxon>Hexapoda</taxon>
        <taxon>Insecta</taxon>
        <taxon>Pterygota</taxon>
        <taxon>Palaeoptera</taxon>
        <taxon>Odonata</taxon>
        <taxon>Epiprocta</taxon>
        <taxon>Anisoptera</taxon>
        <taxon>Libelluloidea</taxon>
        <taxon>Libellulidae</taxon>
        <taxon>Orthetrum</taxon>
    </lineage>
</organism>
<evidence type="ECO:0000256" key="5">
    <source>
        <dbReference type="ARBA" id="ARBA00023157"/>
    </source>
</evidence>
<dbReference type="InterPro" id="IPR033916">
    <property type="entry name" value="ML_Npc2-like"/>
</dbReference>
<evidence type="ECO:0000256" key="1">
    <source>
        <dbReference type="ARBA" id="ARBA00004613"/>
    </source>
</evidence>
<dbReference type="InterPro" id="IPR003172">
    <property type="entry name" value="ML_dom"/>
</dbReference>
<dbReference type="AlphaFoldDB" id="A0A499U961"/>
<dbReference type="GO" id="GO:0032367">
    <property type="term" value="P:intracellular cholesterol transport"/>
    <property type="evidence" value="ECO:0007669"/>
    <property type="project" value="InterPro"/>
</dbReference>
<dbReference type="SMART" id="SM00737">
    <property type="entry name" value="ML"/>
    <property type="match status" value="1"/>
</dbReference>